<accession>A0A484NPG0</accession>
<proteinExistence type="predicted"/>
<dbReference type="Proteomes" id="UP000595140">
    <property type="component" value="Unassembled WGS sequence"/>
</dbReference>
<organism evidence="1 2">
    <name type="scientific">Cuscuta campestris</name>
    <dbReference type="NCBI Taxonomy" id="132261"/>
    <lineage>
        <taxon>Eukaryota</taxon>
        <taxon>Viridiplantae</taxon>
        <taxon>Streptophyta</taxon>
        <taxon>Embryophyta</taxon>
        <taxon>Tracheophyta</taxon>
        <taxon>Spermatophyta</taxon>
        <taxon>Magnoliopsida</taxon>
        <taxon>eudicotyledons</taxon>
        <taxon>Gunneridae</taxon>
        <taxon>Pentapetalae</taxon>
        <taxon>asterids</taxon>
        <taxon>lamiids</taxon>
        <taxon>Solanales</taxon>
        <taxon>Convolvulaceae</taxon>
        <taxon>Cuscuteae</taxon>
        <taxon>Cuscuta</taxon>
        <taxon>Cuscuta subgen. Grammica</taxon>
        <taxon>Cuscuta sect. Cleistogrammica</taxon>
    </lineage>
</organism>
<evidence type="ECO:0000313" key="1">
    <source>
        <dbReference type="EMBL" id="VFR03040.1"/>
    </source>
</evidence>
<name>A0A484NPG0_9ASTE</name>
<dbReference type="AlphaFoldDB" id="A0A484NPG0"/>
<gene>
    <name evidence="1" type="ORF">CCAM_LOCUS44815</name>
</gene>
<evidence type="ECO:0000313" key="2">
    <source>
        <dbReference type="Proteomes" id="UP000595140"/>
    </source>
</evidence>
<reference evidence="1 2" key="1">
    <citation type="submission" date="2018-04" db="EMBL/GenBank/DDBJ databases">
        <authorList>
            <person name="Vogel A."/>
        </authorList>
    </citation>
    <scope>NUCLEOTIDE SEQUENCE [LARGE SCALE GENOMIC DNA]</scope>
</reference>
<dbReference type="EMBL" id="OOIL02006852">
    <property type="protein sequence ID" value="VFR03040.1"/>
    <property type="molecule type" value="Genomic_DNA"/>
</dbReference>
<protein>
    <submittedName>
        <fullName evidence="1">Uncharacterized protein</fullName>
    </submittedName>
</protein>
<keyword evidence="2" id="KW-1185">Reference proteome</keyword>
<sequence>MEASIKAFYWKRKNIKAVRELKLEEVSITKAPETRVAVALNKEQLSGYVLLVRPEGFVNKERSKEGGGN</sequence>